<protein>
    <submittedName>
        <fullName evidence="2">Uncharacterized protein</fullName>
    </submittedName>
</protein>
<evidence type="ECO:0000256" key="1">
    <source>
        <dbReference type="SAM" id="MobiDB-lite"/>
    </source>
</evidence>
<organism evidence="2 3">
    <name type="scientific">Thermocatellispora tengchongensis</name>
    <dbReference type="NCBI Taxonomy" id="1073253"/>
    <lineage>
        <taxon>Bacteria</taxon>
        <taxon>Bacillati</taxon>
        <taxon>Actinomycetota</taxon>
        <taxon>Actinomycetes</taxon>
        <taxon>Streptosporangiales</taxon>
        <taxon>Streptosporangiaceae</taxon>
        <taxon>Thermocatellispora</taxon>
    </lineage>
</organism>
<comment type="caution">
    <text evidence="2">The sequence shown here is derived from an EMBL/GenBank/DDBJ whole genome shotgun (WGS) entry which is preliminary data.</text>
</comment>
<accession>A0A840PRU7</accession>
<reference evidence="2 3" key="1">
    <citation type="submission" date="2020-08" db="EMBL/GenBank/DDBJ databases">
        <title>Genomic Encyclopedia of Type Strains, Phase IV (KMG-IV): sequencing the most valuable type-strain genomes for metagenomic binning, comparative biology and taxonomic classification.</title>
        <authorList>
            <person name="Goeker M."/>
        </authorList>
    </citation>
    <scope>NUCLEOTIDE SEQUENCE [LARGE SCALE GENOMIC DNA]</scope>
    <source>
        <strain evidence="2 3">DSM 45615</strain>
    </source>
</reference>
<feature type="compositionally biased region" description="Basic and acidic residues" evidence="1">
    <location>
        <begin position="310"/>
        <end position="319"/>
    </location>
</feature>
<gene>
    <name evidence="2" type="ORF">HNP84_010278</name>
</gene>
<dbReference type="Pfam" id="PF18897">
    <property type="entry name" value="Gp3-like"/>
    <property type="match status" value="1"/>
</dbReference>
<sequence length="572" mass="61794">MPIDPSVLQRRHWQDGRIRLGVKKISKNGKEYPSKIDTFRFTSPSKEMIEGVAELYGGQVQSWESPQGPQFEVVTDAQRIPVIVPPNGLSQNMELWDGKLCVRRCTGVAMQPPFVGPCLCGADRDIKHRLCKPHTRLGVFLKEVRSLGLWRLDSKGGNAAAELPNAAEFLAHAGSYVDAWLYIAERGGTIIDKETGRPKPTTYMVPGLTMEGASFDELMSGEVARRAELGRGGQRAIEAAPATDYLAMIEAATDRDAVVAIWRTSKLDPAWQGRGEEVEAAAKARVATFPSQQSKEAPQGQPAPAATQPDEPKATREQEPSYSPSQGSDAPPAASAPEADRLRKHILTAWSGTTSQLHTAFRQRTGTTMKAATLQQLQSFADNLGQPAAGPISDAPRKASERADVLLEAAREQSTAAADDGDIVDAVVVEDEEQPKPAAKALRDLGVWFGEAGVTVHTGKGSTKANDEARFAWIADNLDATVTSTKELNAPQVADAIKKLMQQAATRRADLQQRIVNVWADLGGNNQQLSAVFTREMKKPVGEASNADYDVFLQKLNNSEVTLDSAPTEGGA</sequence>
<dbReference type="InterPro" id="IPR043991">
    <property type="entry name" value="Gp3-like"/>
</dbReference>
<name>A0A840PRU7_9ACTN</name>
<evidence type="ECO:0000313" key="3">
    <source>
        <dbReference type="Proteomes" id="UP000578449"/>
    </source>
</evidence>
<proteinExistence type="predicted"/>
<dbReference type="EMBL" id="JACHGN010000045">
    <property type="protein sequence ID" value="MBB5140510.1"/>
    <property type="molecule type" value="Genomic_DNA"/>
</dbReference>
<keyword evidence="3" id="KW-1185">Reference proteome</keyword>
<dbReference type="RefSeq" id="WP_185057294.1">
    <property type="nucleotide sequence ID" value="NZ_BAABIX010000005.1"/>
</dbReference>
<feature type="compositionally biased region" description="Low complexity" evidence="1">
    <location>
        <begin position="297"/>
        <end position="309"/>
    </location>
</feature>
<feature type="region of interest" description="Disordered" evidence="1">
    <location>
        <begin position="288"/>
        <end position="338"/>
    </location>
</feature>
<dbReference type="AlphaFoldDB" id="A0A840PRU7"/>
<evidence type="ECO:0000313" key="2">
    <source>
        <dbReference type="EMBL" id="MBB5140510.1"/>
    </source>
</evidence>
<feature type="compositionally biased region" description="Low complexity" evidence="1">
    <location>
        <begin position="323"/>
        <end position="337"/>
    </location>
</feature>
<dbReference type="Proteomes" id="UP000578449">
    <property type="component" value="Unassembled WGS sequence"/>
</dbReference>